<reference evidence="5" key="1">
    <citation type="submission" date="2017-02" db="UniProtKB">
        <authorList>
            <consortium name="WormBaseParasite"/>
        </authorList>
    </citation>
    <scope>IDENTIFICATION</scope>
</reference>
<feature type="region of interest" description="Disordered" evidence="1">
    <location>
        <begin position="23"/>
        <end position="61"/>
    </location>
</feature>
<protein>
    <submittedName>
        <fullName evidence="5">Secreted protein</fullName>
    </submittedName>
</protein>
<gene>
    <name evidence="3" type="ORF">EVEC_LOCUS5995</name>
</gene>
<dbReference type="EMBL" id="UXUI01008337">
    <property type="protein sequence ID" value="VDD91244.1"/>
    <property type="molecule type" value="Genomic_DNA"/>
</dbReference>
<name>A0A0N4V7V9_ENTVE</name>
<evidence type="ECO:0000313" key="5">
    <source>
        <dbReference type="WBParaSite" id="EVEC_0000638401-mRNA-1"/>
    </source>
</evidence>
<evidence type="ECO:0000313" key="4">
    <source>
        <dbReference type="Proteomes" id="UP000274131"/>
    </source>
</evidence>
<feature type="compositionally biased region" description="Polar residues" evidence="1">
    <location>
        <begin position="25"/>
        <end position="37"/>
    </location>
</feature>
<proteinExistence type="predicted"/>
<organism evidence="5">
    <name type="scientific">Enterobius vermicularis</name>
    <name type="common">Human pinworm</name>
    <dbReference type="NCBI Taxonomy" id="51028"/>
    <lineage>
        <taxon>Eukaryota</taxon>
        <taxon>Metazoa</taxon>
        <taxon>Ecdysozoa</taxon>
        <taxon>Nematoda</taxon>
        <taxon>Chromadorea</taxon>
        <taxon>Rhabditida</taxon>
        <taxon>Spirurina</taxon>
        <taxon>Oxyuridomorpha</taxon>
        <taxon>Oxyuroidea</taxon>
        <taxon>Oxyuridae</taxon>
        <taxon>Enterobius</taxon>
    </lineage>
</organism>
<evidence type="ECO:0000313" key="3">
    <source>
        <dbReference type="EMBL" id="VDD91244.1"/>
    </source>
</evidence>
<keyword evidence="2" id="KW-0732">Signal</keyword>
<evidence type="ECO:0000256" key="2">
    <source>
        <dbReference type="SAM" id="SignalP"/>
    </source>
</evidence>
<feature type="chain" id="PRO_5043122756" evidence="2">
    <location>
        <begin position="18"/>
        <end position="112"/>
    </location>
</feature>
<evidence type="ECO:0000256" key="1">
    <source>
        <dbReference type="SAM" id="MobiDB-lite"/>
    </source>
</evidence>
<sequence length="112" mass="12130">MLIVVGLLLGCCCICIAGILRSKKTSGNNNKNRINSRTTAIPPPTTTAAEPHEPSAVSSSQLEAIETTQFPRSPLYRPQQLADVYAIPMPRLHRAHELSSAQTTSQASSFRI</sequence>
<reference evidence="3 4" key="2">
    <citation type="submission" date="2018-10" db="EMBL/GenBank/DDBJ databases">
        <authorList>
            <consortium name="Pathogen Informatics"/>
        </authorList>
    </citation>
    <scope>NUCLEOTIDE SEQUENCE [LARGE SCALE GENOMIC DNA]</scope>
</reference>
<dbReference type="AlphaFoldDB" id="A0A0N4V7V9"/>
<feature type="signal peptide" evidence="2">
    <location>
        <begin position="1"/>
        <end position="17"/>
    </location>
</feature>
<accession>A0A0N4V7V9</accession>
<keyword evidence="4" id="KW-1185">Reference proteome</keyword>
<dbReference type="WBParaSite" id="EVEC_0000638401-mRNA-1">
    <property type="protein sequence ID" value="EVEC_0000638401-mRNA-1"/>
    <property type="gene ID" value="EVEC_0000638401"/>
</dbReference>
<dbReference type="Proteomes" id="UP000274131">
    <property type="component" value="Unassembled WGS sequence"/>
</dbReference>